<keyword evidence="1" id="KW-0732">Signal</keyword>
<dbReference type="eggNOG" id="ENOG5033901">
    <property type="taxonomic scope" value="Bacteria"/>
</dbReference>
<dbReference type="KEGG" id="trs:Terro_2822"/>
<evidence type="ECO:0000313" key="3">
    <source>
        <dbReference type="Proteomes" id="UP000006056"/>
    </source>
</evidence>
<evidence type="ECO:0000313" key="2">
    <source>
        <dbReference type="EMBL" id="AFL89058.1"/>
    </source>
</evidence>
<dbReference type="AlphaFoldDB" id="I3ZIJ0"/>
<dbReference type="EMBL" id="CP003379">
    <property type="protein sequence ID" value="AFL89058.1"/>
    <property type="molecule type" value="Genomic_DNA"/>
</dbReference>
<keyword evidence="3" id="KW-1185">Reference proteome</keyword>
<name>I3ZIJ0_TERRK</name>
<reference evidence="2 3" key="1">
    <citation type="submission" date="2012-06" db="EMBL/GenBank/DDBJ databases">
        <title>Complete genome of Terriglobus roseus DSM 18391.</title>
        <authorList>
            <consortium name="US DOE Joint Genome Institute (JGI-PGF)"/>
            <person name="Lucas S."/>
            <person name="Copeland A."/>
            <person name="Lapidus A."/>
            <person name="Glavina del Rio T."/>
            <person name="Dalin E."/>
            <person name="Tice H."/>
            <person name="Bruce D."/>
            <person name="Goodwin L."/>
            <person name="Pitluck S."/>
            <person name="Peters L."/>
            <person name="Mikhailova N."/>
            <person name="Munk A.C.C."/>
            <person name="Kyrpides N."/>
            <person name="Mavromatis K."/>
            <person name="Ivanova N."/>
            <person name="Brettin T."/>
            <person name="Detter J.C."/>
            <person name="Han C."/>
            <person name="Larimer F."/>
            <person name="Land M."/>
            <person name="Hauser L."/>
            <person name="Markowitz V."/>
            <person name="Cheng J.-F."/>
            <person name="Hugenholtz P."/>
            <person name="Woyke T."/>
            <person name="Wu D."/>
            <person name="Brambilla E."/>
            <person name="Klenk H.-P."/>
            <person name="Eisen J.A."/>
        </authorList>
    </citation>
    <scope>NUCLEOTIDE SEQUENCE [LARGE SCALE GENOMIC DNA]</scope>
    <source>
        <strain evidence="3">DSM 18391 / NRRL B-41598 / KBS 63</strain>
    </source>
</reference>
<dbReference type="STRING" id="926566.Terro_2822"/>
<feature type="signal peptide" evidence="1">
    <location>
        <begin position="1"/>
        <end position="19"/>
    </location>
</feature>
<dbReference type="SUPFAM" id="SSF56935">
    <property type="entry name" value="Porins"/>
    <property type="match status" value="1"/>
</dbReference>
<dbReference type="HOGENOM" id="CLU_639235_0_0_0"/>
<dbReference type="OrthoDB" id="115027at2"/>
<protein>
    <submittedName>
        <fullName evidence="2">Uncharacterized protein</fullName>
    </submittedName>
</protein>
<dbReference type="RefSeq" id="WP_014786322.1">
    <property type="nucleotide sequence ID" value="NC_018014.1"/>
</dbReference>
<accession>I3ZIJ0</accession>
<dbReference type="Proteomes" id="UP000006056">
    <property type="component" value="Chromosome"/>
</dbReference>
<feature type="chain" id="PRO_5003683989" evidence="1">
    <location>
        <begin position="20"/>
        <end position="429"/>
    </location>
</feature>
<organism evidence="2 3">
    <name type="scientific">Terriglobus roseus (strain DSM 18391 / NRRL B-41598 / KBS 63)</name>
    <dbReference type="NCBI Taxonomy" id="926566"/>
    <lineage>
        <taxon>Bacteria</taxon>
        <taxon>Pseudomonadati</taxon>
        <taxon>Acidobacteriota</taxon>
        <taxon>Terriglobia</taxon>
        <taxon>Terriglobales</taxon>
        <taxon>Acidobacteriaceae</taxon>
        <taxon>Terriglobus</taxon>
    </lineage>
</organism>
<evidence type="ECO:0000256" key="1">
    <source>
        <dbReference type="SAM" id="SignalP"/>
    </source>
</evidence>
<gene>
    <name evidence="2" type="ordered locus">Terro_2822</name>
</gene>
<sequence>MLLPTILSLTCVTAMHAQAAPSVTPTISAPGTVPSLSTAPIAGEFSYSLTGSESYVTGYQGTSNSGSSTNISGQATYVSNSETHPLSLIYSGGYFFGNGGDLNSSSYQNVGVSQLLISRRWRLGIADTITFLPSSPLYGVSGVPFSGDIGTTPITTGGIPTQSILTNYGQQVSNTVSGSVSRDITGKTFVEGFGSYTVQRFLQTGLNNNSVGASASLGHHFSARDTVSGSYTYAKYSFSTPVSGFNNFAFSSNGVSASYSHAFNRKLSLQLSAGPQWISSNQPALIPDRVLFASAVSIGYQGERTRTTISYNRSPNIGSGVLLGALSDNINVTAQRNFSRNWTGGITANYGRASGLAAVPGENIQTKSFYGGVQATRRLGENFSAFGSYSAATQSSSGQAIARNAFDGTAHIVTVGLTFAPRSMRFGRP</sequence>
<proteinExistence type="predicted"/>